<keyword evidence="1" id="KW-1133">Transmembrane helix</keyword>
<evidence type="ECO:0000313" key="2">
    <source>
        <dbReference type="EMBL" id="EYC52927.1"/>
    </source>
</evidence>
<evidence type="ECO:0000256" key="1">
    <source>
        <dbReference type="SAM" id="Phobius"/>
    </source>
</evidence>
<organism evidence="2 3">
    <name type="scientific">Hylemonella gracilis str. Niagara R</name>
    <dbReference type="NCBI Taxonomy" id="1458275"/>
    <lineage>
        <taxon>Bacteria</taxon>
        <taxon>Pseudomonadati</taxon>
        <taxon>Pseudomonadota</taxon>
        <taxon>Betaproteobacteria</taxon>
        <taxon>Burkholderiales</taxon>
        <taxon>Comamonadaceae</taxon>
        <taxon>Hylemonella</taxon>
    </lineage>
</organism>
<dbReference type="EMBL" id="JEMG01000001">
    <property type="protein sequence ID" value="EYC52927.1"/>
    <property type="molecule type" value="Genomic_DNA"/>
</dbReference>
<comment type="caution">
    <text evidence="2">The sequence shown here is derived from an EMBL/GenBank/DDBJ whole genome shotgun (WGS) entry which is preliminary data.</text>
</comment>
<proteinExistence type="predicted"/>
<sequence>MKKGRSHPTPLPALRPQAHREFRALAIPRPTVLPSVGGTRFSIFYGVALALIALWLLVLTWMFQTLHG</sequence>
<name>A0A016XMX1_9BURK</name>
<dbReference type="Proteomes" id="UP000023268">
    <property type="component" value="Unassembled WGS sequence"/>
</dbReference>
<reference evidence="2 3" key="1">
    <citation type="submission" date="2014-02" db="EMBL/GenBank/DDBJ databases">
        <title>Draft Genome of Hylemonella gracilis isolated from the Niagara River.</title>
        <authorList>
            <person name="Pawlowski D.R."/>
            <person name="Koudelka G.B."/>
        </authorList>
    </citation>
    <scope>NUCLEOTIDE SEQUENCE [LARGE SCALE GENOMIC DNA]</scope>
    <source>
        <strain evidence="2 3">Niagara R</strain>
    </source>
</reference>
<protein>
    <submittedName>
        <fullName evidence="2">Uncharacterized protein</fullName>
    </submittedName>
</protein>
<evidence type="ECO:0000313" key="3">
    <source>
        <dbReference type="Proteomes" id="UP000023268"/>
    </source>
</evidence>
<feature type="transmembrane region" description="Helical" evidence="1">
    <location>
        <begin position="43"/>
        <end position="63"/>
    </location>
</feature>
<accession>A0A016XMX1</accession>
<gene>
    <name evidence="2" type="ORF">AZ34_13390</name>
</gene>
<keyword evidence="1" id="KW-0472">Membrane</keyword>
<dbReference type="AlphaFoldDB" id="A0A016XMX1"/>
<keyword evidence="1" id="KW-0812">Transmembrane</keyword>